<gene>
    <name evidence="1" type="ORF">FB551_4115</name>
</gene>
<organism evidence="1 2">
    <name type="scientific">Chryseobacterium aquifrigidense</name>
    <dbReference type="NCBI Taxonomy" id="558021"/>
    <lineage>
        <taxon>Bacteria</taxon>
        <taxon>Pseudomonadati</taxon>
        <taxon>Bacteroidota</taxon>
        <taxon>Flavobacteriia</taxon>
        <taxon>Flavobacteriales</taxon>
        <taxon>Weeksellaceae</taxon>
        <taxon>Chryseobacterium group</taxon>
        <taxon>Chryseobacterium</taxon>
    </lineage>
</organism>
<evidence type="ECO:0000313" key="2">
    <source>
        <dbReference type="Proteomes" id="UP000316437"/>
    </source>
</evidence>
<dbReference type="Proteomes" id="UP000316437">
    <property type="component" value="Unassembled WGS sequence"/>
</dbReference>
<comment type="caution">
    <text evidence="1">The sequence shown here is derived from an EMBL/GenBank/DDBJ whole genome shotgun (WGS) entry which is preliminary data.</text>
</comment>
<dbReference type="EMBL" id="VFPD01000003">
    <property type="protein sequence ID" value="TQM18334.1"/>
    <property type="molecule type" value="Genomic_DNA"/>
</dbReference>
<sequence>MALTIKKCNAEDQVARLGGRFCDEDQVSGFILADRSVKFDPVTFTKTVLDDLIQKDKIIGTAKFFSADDNDEEANFTTSSTGKRSKNTQGIKRWKFMFNKGNCFQNELQKLDKSERYAIFLVMQDGAVLGALLNDGKIKGFDASLFTGIKKVKTTAEGVGSTLEVDLEPDAMKYWQGQSVLFESDELDFTQLNPVTGVSVDIISPLAAAATSTKVKISNLCAKSPVSGLTTPDNWKMRRNGILEAVTAVAEANGEYTFTHAALVGNQGISFEIYDGGYPVYVLDTDYYAGKSITEKVAS</sequence>
<proteinExistence type="predicted"/>
<reference evidence="1 2" key="1">
    <citation type="submission" date="2019-06" db="EMBL/GenBank/DDBJ databases">
        <title>Sorghum-associated microbial communities from plants grown in Nebraska, USA.</title>
        <authorList>
            <person name="Schachtman D."/>
        </authorList>
    </citation>
    <scope>NUCLEOTIDE SEQUENCE [LARGE SCALE GENOMIC DNA]</scope>
    <source>
        <strain evidence="1 2">110</strain>
    </source>
</reference>
<accession>A0A543E9Q2</accession>
<dbReference type="AlphaFoldDB" id="A0A543E9Q2"/>
<dbReference type="RefSeq" id="WP_142018689.1">
    <property type="nucleotide sequence ID" value="NZ_VFPD01000003.1"/>
</dbReference>
<keyword evidence="2" id="KW-1185">Reference proteome</keyword>
<name>A0A543E9Q2_9FLAO</name>
<protein>
    <submittedName>
        <fullName evidence="1">Uncharacterized protein</fullName>
    </submittedName>
</protein>
<evidence type="ECO:0000313" key="1">
    <source>
        <dbReference type="EMBL" id="TQM18334.1"/>
    </source>
</evidence>